<gene>
    <name evidence="2" type="ORF">GCM10011409_17970</name>
</gene>
<organism evidence="2 3">
    <name type="scientific">Lentibacillus populi</name>
    <dbReference type="NCBI Taxonomy" id="1827502"/>
    <lineage>
        <taxon>Bacteria</taxon>
        <taxon>Bacillati</taxon>
        <taxon>Bacillota</taxon>
        <taxon>Bacilli</taxon>
        <taxon>Bacillales</taxon>
        <taxon>Bacillaceae</taxon>
        <taxon>Lentibacillus</taxon>
    </lineage>
</organism>
<comment type="caution">
    <text evidence="2">The sequence shown here is derived from an EMBL/GenBank/DDBJ whole genome shotgun (WGS) entry which is preliminary data.</text>
</comment>
<accession>A0A9W5X5K1</accession>
<keyword evidence="1" id="KW-0472">Membrane</keyword>
<evidence type="ECO:0000313" key="3">
    <source>
        <dbReference type="Proteomes" id="UP000621492"/>
    </source>
</evidence>
<keyword evidence="1" id="KW-0812">Transmembrane</keyword>
<dbReference type="EMBL" id="BMJD01000011">
    <property type="protein sequence ID" value="GGB40872.1"/>
    <property type="molecule type" value="Genomic_DNA"/>
</dbReference>
<reference evidence="2" key="1">
    <citation type="journal article" date="2014" name="Int. J. Syst. Evol. Microbiol.">
        <title>Complete genome sequence of Corynebacterium casei LMG S-19264T (=DSM 44701T), isolated from a smear-ripened cheese.</title>
        <authorList>
            <consortium name="US DOE Joint Genome Institute (JGI-PGF)"/>
            <person name="Walter F."/>
            <person name="Albersmeier A."/>
            <person name="Kalinowski J."/>
            <person name="Ruckert C."/>
        </authorList>
    </citation>
    <scope>NUCLEOTIDE SEQUENCE</scope>
    <source>
        <strain evidence="2">CGMCC 1.15454</strain>
    </source>
</reference>
<feature type="transmembrane region" description="Helical" evidence="1">
    <location>
        <begin position="12"/>
        <end position="29"/>
    </location>
</feature>
<dbReference type="Proteomes" id="UP000621492">
    <property type="component" value="Unassembled WGS sequence"/>
</dbReference>
<reference evidence="2" key="2">
    <citation type="submission" date="2020-09" db="EMBL/GenBank/DDBJ databases">
        <authorList>
            <person name="Sun Q."/>
            <person name="Zhou Y."/>
        </authorList>
    </citation>
    <scope>NUCLEOTIDE SEQUENCE</scope>
    <source>
        <strain evidence="2">CGMCC 1.15454</strain>
    </source>
</reference>
<keyword evidence="3" id="KW-1185">Reference proteome</keyword>
<name>A0A9W5X5K1_9BACI</name>
<sequence length="45" mass="5588">MFNFPVDTFWYIVPWPFIWLALGIMMYFIKNRDDKLEENQEKGDE</sequence>
<evidence type="ECO:0000256" key="1">
    <source>
        <dbReference type="SAM" id="Phobius"/>
    </source>
</evidence>
<proteinExistence type="predicted"/>
<keyword evidence="1" id="KW-1133">Transmembrane helix</keyword>
<protein>
    <submittedName>
        <fullName evidence="2">Uncharacterized protein</fullName>
    </submittedName>
</protein>
<dbReference type="AlphaFoldDB" id="A0A9W5X5K1"/>
<evidence type="ECO:0000313" key="2">
    <source>
        <dbReference type="EMBL" id="GGB40872.1"/>
    </source>
</evidence>
<dbReference type="RefSeq" id="WP_188724966.1">
    <property type="nucleotide sequence ID" value="NZ_BMJD01000011.1"/>
</dbReference>